<organism evidence="3 4">
    <name type="scientific">Paracoccus shanxieyensis</name>
    <dbReference type="NCBI Taxonomy" id="2675752"/>
    <lineage>
        <taxon>Bacteria</taxon>
        <taxon>Pseudomonadati</taxon>
        <taxon>Pseudomonadota</taxon>
        <taxon>Alphaproteobacteria</taxon>
        <taxon>Rhodobacterales</taxon>
        <taxon>Paracoccaceae</taxon>
        <taxon>Paracoccus</taxon>
    </lineage>
</organism>
<keyword evidence="2" id="KW-1133">Transmembrane helix</keyword>
<keyword evidence="2" id="KW-0472">Membrane</keyword>
<keyword evidence="4" id="KW-1185">Reference proteome</keyword>
<evidence type="ECO:0000256" key="1">
    <source>
        <dbReference type="SAM" id="MobiDB-lite"/>
    </source>
</evidence>
<dbReference type="RefSeq" id="WP_155044515.1">
    <property type="nucleotide sequence ID" value="NZ_WMIH01000008.1"/>
</dbReference>
<comment type="caution">
    <text evidence="3">The sequence shown here is derived from an EMBL/GenBank/DDBJ whole genome shotgun (WGS) entry which is preliminary data.</text>
</comment>
<feature type="transmembrane region" description="Helical" evidence="2">
    <location>
        <begin position="18"/>
        <end position="37"/>
    </location>
</feature>
<evidence type="ECO:0000313" key="4">
    <source>
        <dbReference type="Proteomes" id="UP000478740"/>
    </source>
</evidence>
<sequence>MSHNTDPERAAKRHPGPIIGLILAVLVAVAAFFWWVTSDPQEEGDIMQTESPAAAIPGATDPETTSPATNTPADPATDPPAPAQQ</sequence>
<feature type="compositionally biased region" description="Low complexity" evidence="1">
    <location>
        <begin position="64"/>
        <end position="76"/>
    </location>
</feature>
<dbReference type="Proteomes" id="UP000478740">
    <property type="component" value="Unassembled WGS sequence"/>
</dbReference>
<gene>
    <name evidence="3" type="ORF">GL284_10215</name>
</gene>
<dbReference type="AlphaFoldDB" id="A0A6L6J1T8"/>
<name>A0A6L6J1T8_9RHOB</name>
<reference evidence="3 4" key="1">
    <citation type="submission" date="2019-11" db="EMBL/GenBank/DDBJ databases">
        <authorList>
            <person name="Dong K."/>
        </authorList>
    </citation>
    <scope>NUCLEOTIDE SEQUENCE [LARGE SCALE GENOMIC DNA]</scope>
    <source>
        <strain evidence="3 4">DK608</strain>
    </source>
</reference>
<evidence type="ECO:0000256" key="2">
    <source>
        <dbReference type="SAM" id="Phobius"/>
    </source>
</evidence>
<protein>
    <submittedName>
        <fullName evidence="3">Uncharacterized protein</fullName>
    </submittedName>
</protein>
<evidence type="ECO:0000313" key="3">
    <source>
        <dbReference type="EMBL" id="MTH64647.1"/>
    </source>
</evidence>
<feature type="region of interest" description="Disordered" evidence="1">
    <location>
        <begin position="43"/>
        <end position="85"/>
    </location>
</feature>
<keyword evidence="2" id="KW-0812">Transmembrane</keyword>
<dbReference type="EMBL" id="WMII01000008">
    <property type="protein sequence ID" value="MTH64647.1"/>
    <property type="molecule type" value="Genomic_DNA"/>
</dbReference>
<proteinExistence type="predicted"/>
<accession>A0A6L6J1T8</accession>